<feature type="transmembrane region" description="Helical" evidence="1">
    <location>
        <begin position="31"/>
        <end position="53"/>
    </location>
</feature>
<feature type="transmembrane region" description="Helical" evidence="1">
    <location>
        <begin position="98"/>
        <end position="118"/>
    </location>
</feature>
<sequence length="135" mass="15430">MHWPLLLTLLTTMSGPLIVVEMKASRLGKWVVVGYTLFCSFYVLANVMIFHAVNTTARQVAAELSNFEAIEFPEQLEVMHAAMTAAESHWIYDWVDPFGVLILWIGLLIIWFATRLVIKEINISSTEKKQLEVDF</sequence>
<dbReference type="Proteomes" id="UP001161390">
    <property type="component" value="Unassembled WGS sequence"/>
</dbReference>
<organism evidence="2 3">
    <name type="scientific">Algimonas porphyrae</name>
    <dbReference type="NCBI Taxonomy" id="1128113"/>
    <lineage>
        <taxon>Bacteria</taxon>
        <taxon>Pseudomonadati</taxon>
        <taxon>Pseudomonadota</taxon>
        <taxon>Alphaproteobacteria</taxon>
        <taxon>Maricaulales</taxon>
        <taxon>Robiginitomaculaceae</taxon>
        <taxon>Algimonas</taxon>
    </lineage>
</organism>
<comment type="caution">
    <text evidence="2">The sequence shown here is derived from an EMBL/GenBank/DDBJ whole genome shotgun (WGS) entry which is preliminary data.</text>
</comment>
<dbReference type="EMBL" id="BSNJ01000001">
    <property type="protein sequence ID" value="GLQ19325.1"/>
    <property type="molecule type" value="Genomic_DNA"/>
</dbReference>
<keyword evidence="1" id="KW-1133">Transmembrane helix</keyword>
<evidence type="ECO:0000313" key="3">
    <source>
        <dbReference type="Proteomes" id="UP001161390"/>
    </source>
</evidence>
<keyword evidence="3" id="KW-1185">Reference proteome</keyword>
<gene>
    <name evidence="2" type="ORF">GCM10007854_02800</name>
</gene>
<accession>A0ABQ5UY83</accession>
<proteinExistence type="predicted"/>
<reference evidence="2" key="2">
    <citation type="submission" date="2023-01" db="EMBL/GenBank/DDBJ databases">
        <title>Draft genome sequence of Algimonas porphyrae strain NBRC 108216.</title>
        <authorList>
            <person name="Sun Q."/>
            <person name="Mori K."/>
        </authorList>
    </citation>
    <scope>NUCLEOTIDE SEQUENCE</scope>
    <source>
        <strain evidence="2">NBRC 108216</strain>
    </source>
</reference>
<reference evidence="2" key="1">
    <citation type="journal article" date="2014" name="Int. J. Syst. Evol. Microbiol.">
        <title>Complete genome of a new Firmicutes species belonging to the dominant human colonic microbiota ('Ruminococcus bicirculans') reveals two chromosomes and a selective capacity to utilize plant glucans.</title>
        <authorList>
            <consortium name="NISC Comparative Sequencing Program"/>
            <person name="Wegmann U."/>
            <person name="Louis P."/>
            <person name="Goesmann A."/>
            <person name="Henrissat B."/>
            <person name="Duncan S.H."/>
            <person name="Flint H.J."/>
        </authorList>
    </citation>
    <scope>NUCLEOTIDE SEQUENCE</scope>
    <source>
        <strain evidence="2">NBRC 108216</strain>
    </source>
</reference>
<keyword evidence="1" id="KW-0472">Membrane</keyword>
<protein>
    <submittedName>
        <fullName evidence="2">Uncharacterized protein</fullName>
    </submittedName>
</protein>
<keyword evidence="1" id="KW-0812">Transmembrane</keyword>
<name>A0ABQ5UY83_9PROT</name>
<evidence type="ECO:0000256" key="1">
    <source>
        <dbReference type="SAM" id="Phobius"/>
    </source>
</evidence>
<evidence type="ECO:0000313" key="2">
    <source>
        <dbReference type="EMBL" id="GLQ19325.1"/>
    </source>
</evidence>